<dbReference type="InterPro" id="IPR000210">
    <property type="entry name" value="BTB/POZ_dom"/>
</dbReference>
<dbReference type="PANTHER" id="PTHR47843:SF5">
    <property type="entry name" value="BTB_POZ DOMAIN PROTEIN"/>
    <property type="match status" value="1"/>
</dbReference>
<sequence>MASDPPGDHGCACERLALQFRSVIQANQQTNPPESSLQKQFSSPATHKATVCASCPFFEKAMSHDFQEANTGVIEMSNNPPQAVRALINWLYTHDYFADTVFEHAEIYIIAGVYMAPELMNLAYGKFHTLFKSRHHDGGDIYMLLTLIESSLPESDRIVLRSALEFYCASHLSALLLDPQFVAAFAENEDFRTEVAIKNYRYSKLFEPPSCDWQSAILGKALREREESIASGRDSD</sequence>
<evidence type="ECO:0000259" key="1">
    <source>
        <dbReference type="PROSITE" id="PS50097"/>
    </source>
</evidence>
<dbReference type="PROSITE" id="PS50097">
    <property type="entry name" value="BTB"/>
    <property type="match status" value="1"/>
</dbReference>
<dbReference type="InterPro" id="IPR011333">
    <property type="entry name" value="SKP1/BTB/POZ_sf"/>
</dbReference>
<dbReference type="EMBL" id="JBBWUH010000010">
    <property type="protein sequence ID" value="KAK8155953.1"/>
    <property type="molecule type" value="Genomic_DNA"/>
</dbReference>
<name>A0ABR1XIJ9_9PEZI</name>
<keyword evidence="3" id="KW-1185">Reference proteome</keyword>
<reference evidence="2 3" key="1">
    <citation type="journal article" date="2022" name="G3 (Bethesda)">
        <title>Enemy or ally: a genomic approach to elucidate the lifestyle of Phyllosticta citrichinaensis.</title>
        <authorList>
            <person name="Buijs V.A."/>
            <person name="Groenewald J.Z."/>
            <person name="Haridas S."/>
            <person name="LaButti K.M."/>
            <person name="Lipzen A."/>
            <person name="Martin F.M."/>
            <person name="Barry K."/>
            <person name="Grigoriev I.V."/>
            <person name="Crous P.W."/>
            <person name="Seidl M.F."/>
        </authorList>
    </citation>
    <scope>NUCLEOTIDE SEQUENCE [LARGE SCALE GENOMIC DNA]</scope>
    <source>
        <strain evidence="2 3">CBS 129764</strain>
    </source>
</reference>
<comment type="caution">
    <text evidence="2">The sequence shown here is derived from an EMBL/GenBank/DDBJ whole genome shotgun (WGS) entry which is preliminary data.</text>
</comment>
<dbReference type="SUPFAM" id="SSF54695">
    <property type="entry name" value="POZ domain"/>
    <property type="match status" value="1"/>
</dbReference>
<dbReference type="PANTHER" id="PTHR47843">
    <property type="entry name" value="BTB DOMAIN-CONTAINING PROTEIN-RELATED"/>
    <property type="match status" value="1"/>
</dbReference>
<evidence type="ECO:0000313" key="3">
    <source>
        <dbReference type="Proteomes" id="UP001456524"/>
    </source>
</evidence>
<accession>A0ABR1XIJ9</accession>
<gene>
    <name evidence="2" type="ORF">IWX90DRAFT_418374</name>
</gene>
<evidence type="ECO:0000313" key="2">
    <source>
        <dbReference type="EMBL" id="KAK8155953.1"/>
    </source>
</evidence>
<feature type="domain" description="BTB" evidence="1">
    <location>
        <begin position="46"/>
        <end position="100"/>
    </location>
</feature>
<dbReference type="CDD" id="cd18186">
    <property type="entry name" value="BTB_POZ_ZBTB_KLHL-like"/>
    <property type="match status" value="1"/>
</dbReference>
<dbReference type="Gene3D" id="3.30.710.10">
    <property type="entry name" value="Potassium Channel Kv1.1, Chain A"/>
    <property type="match status" value="1"/>
</dbReference>
<dbReference type="Proteomes" id="UP001456524">
    <property type="component" value="Unassembled WGS sequence"/>
</dbReference>
<proteinExistence type="predicted"/>
<organism evidence="2 3">
    <name type="scientific">Phyllosticta citrichinensis</name>
    <dbReference type="NCBI Taxonomy" id="1130410"/>
    <lineage>
        <taxon>Eukaryota</taxon>
        <taxon>Fungi</taxon>
        <taxon>Dikarya</taxon>
        <taxon>Ascomycota</taxon>
        <taxon>Pezizomycotina</taxon>
        <taxon>Dothideomycetes</taxon>
        <taxon>Dothideomycetes incertae sedis</taxon>
        <taxon>Botryosphaeriales</taxon>
        <taxon>Phyllostictaceae</taxon>
        <taxon>Phyllosticta</taxon>
    </lineage>
</organism>
<dbReference type="Pfam" id="PF00651">
    <property type="entry name" value="BTB"/>
    <property type="match status" value="1"/>
</dbReference>
<protein>
    <recommendedName>
        <fullName evidence="1">BTB domain-containing protein</fullName>
    </recommendedName>
</protein>